<comment type="catalytic activity">
    <reaction evidence="15">
        <text>N(6),N(6)-dimethyl-L-lysyl(4)-[histone H3] + S-adenosyl-L-methionine = N(6),N(6),N(6)-trimethyl-L-lysyl(4)-[histone H3] + S-adenosyl-L-homocysteine + H(+)</text>
        <dbReference type="Rhea" id="RHEA:60272"/>
        <dbReference type="Rhea" id="RHEA-COMP:15537"/>
        <dbReference type="Rhea" id="RHEA-COMP:15540"/>
        <dbReference type="ChEBI" id="CHEBI:15378"/>
        <dbReference type="ChEBI" id="CHEBI:57856"/>
        <dbReference type="ChEBI" id="CHEBI:59789"/>
        <dbReference type="ChEBI" id="CHEBI:61961"/>
        <dbReference type="ChEBI" id="CHEBI:61976"/>
    </reaction>
</comment>
<comment type="subcellular location">
    <subcellularLocation>
        <location evidence="2">Chromosome</location>
    </subcellularLocation>
    <subcellularLocation>
        <location evidence="1 16">Nucleus</location>
    </subcellularLocation>
</comment>
<feature type="compositionally biased region" description="Basic and acidic residues" evidence="17">
    <location>
        <begin position="675"/>
        <end position="694"/>
    </location>
</feature>
<evidence type="ECO:0000256" key="12">
    <source>
        <dbReference type="ARBA" id="ARBA00044515"/>
    </source>
</evidence>
<dbReference type="SMART" id="SM01291">
    <property type="entry name" value="N-SET"/>
    <property type="match status" value="1"/>
</dbReference>
<dbReference type="InterPro" id="IPR044570">
    <property type="entry name" value="Set1-like"/>
</dbReference>
<keyword evidence="8 16" id="KW-0949">S-adenosyl-L-methionine</keyword>
<feature type="compositionally biased region" description="Basic residues" evidence="17">
    <location>
        <begin position="664"/>
        <end position="674"/>
    </location>
</feature>
<keyword evidence="9 16" id="KW-0156">Chromatin regulator</keyword>
<dbReference type="OrthoDB" id="308383at2759"/>
<evidence type="ECO:0000256" key="17">
    <source>
        <dbReference type="SAM" id="MobiDB-lite"/>
    </source>
</evidence>
<evidence type="ECO:0000256" key="14">
    <source>
        <dbReference type="ARBA" id="ARBA00047583"/>
    </source>
</evidence>
<feature type="region of interest" description="Disordered" evidence="17">
    <location>
        <begin position="1"/>
        <end position="104"/>
    </location>
</feature>
<evidence type="ECO:0000256" key="16">
    <source>
        <dbReference type="PIRNR" id="PIRNR037104"/>
    </source>
</evidence>
<evidence type="ECO:0000256" key="1">
    <source>
        <dbReference type="ARBA" id="ARBA00004123"/>
    </source>
</evidence>
<dbReference type="InterPro" id="IPR024657">
    <property type="entry name" value="COMPASS_Set1_N-SET"/>
</dbReference>
<evidence type="ECO:0000313" key="21">
    <source>
        <dbReference type="Proteomes" id="UP000308549"/>
    </source>
</evidence>
<dbReference type="SUPFAM" id="SSF82199">
    <property type="entry name" value="SET domain"/>
    <property type="match status" value="1"/>
</dbReference>
<feature type="compositionally biased region" description="Pro residues" evidence="17">
    <location>
        <begin position="138"/>
        <end position="148"/>
    </location>
</feature>
<keyword evidence="21" id="KW-1185">Reference proteome</keyword>
<dbReference type="PIRSF" id="PIRSF037104">
    <property type="entry name" value="Histone_H3-K4_mtfrase_Set1_fun"/>
    <property type="match status" value="1"/>
</dbReference>
<evidence type="ECO:0000256" key="10">
    <source>
        <dbReference type="ARBA" id="ARBA00023242"/>
    </source>
</evidence>
<dbReference type="GO" id="GO:0140999">
    <property type="term" value="F:histone H3K4 trimethyltransferase activity"/>
    <property type="evidence" value="ECO:0007669"/>
    <property type="project" value="UniProtKB-EC"/>
</dbReference>
<dbReference type="Pfam" id="PF11767">
    <property type="entry name" value="SET_assoc"/>
    <property type="match status" value="1"/>
</dbReference>
<comment type="subunit">
    <text evidence="12">Component of the Set1C/COMPASS complex.</text>
</comment>
<feature type="compositionally biased region" description="Basic and acidic residues" evidence="17">
    <location>
        <begin position="370"/>
        <end position="382"/>
    </location>
</feature>
<evidence type="ECO:0000256" key="11">
    <source>
        <dbReference type="ARBA" id="ARBA00044492"/>
    </source>
</evidence>
<evidence type="ECO:0000256" key="9">
    <source>
        <dbReference type="ARBA" id="ARBA00022853"/>
    </source>
</evidence>
<feature type="region of interest" description="Disordered" evidence="17">
    <location>
        <begin position="618"/>
        <end position="789"/>
    </location>
</feature>
<evidence type="ECO:0000256" key="4">
    <source>
        <dbReference type="ARBA" id="ARBA00015839"/>
    </source>
</evidence>
<dbReference type="InterPro" id="IPR001214">
    <property type="entry name" value="SET_dom"/>
</dbReference>
<dbReference type="InterPro" id="IPR017111">
    <property type="entry name" value="Set1_fungi"/>
</dbReference>
<dbReference type="InterPro" id="IPR012677">
    <property type="entry name" value="Nucleotide-bd_a/b_plait_sf"/>
</dbReference>
<gene>
    <name evidence="20" type="ORF">B0A50_05053</name>
</gene>
<dbReference type="InterPro" id="IPR024636">
    <property type="entry name" value="SET_assoc"/>
</dbReference>
<sequence>MSHTGGGVDVLRRSASPATLNKRKRDSPDLSHPRASPAASSKTTKLGVGTSSFAGSRLSHSTSVDDRQSPAKNYRSPDSDELQPADLGDTLRGVGSASSLGSATSSVFSMSSHAFAQNRKASLVNGLTPLTNHSDSSPPKPSSPPPTSKPALNMASSADGASRNMPASDTTKELRPNMLPPPGKAKGYRVVWDPELDGKLSREERKRATIRKREFGTETYAPDPPPDPRLAIPGYMSGQCRAKDRPSKGIWRPAPYNLPTYKIDRHSIGPGEAQQVVAIGFDPFLPEHTLRLNFSTFGSIASVQNKTDPETGSFLGIALIKYRDAIRDGQELTAAASAKRAEQEFSGSRIGVNTVKVEVDREGRKFKRYVDAASRKAREQRAKGRGVPPPPPTEPTKPAAESPAPPLNAPKGPSGRPPPTGPSVKPPEGPRAAAAPLNPKAAAMSLIEEEPILSKIKRKPYVYLPNSSVPVLGTTIPHLKKRLKAYDWREVRLDRTGYYIIFEDSKRGEDETERCYVECNMAALFTYKMGLECQKYGNPNYERSPSPERVVAEQQKKEDFERLKREDAEDLEIEKRNRAEDLDPVHGALEQLRVELRDKIMSDIKTRIAIPIFHDSLDPAKHSSKRRKLGLPDPSDKENKGSTSSLLFDKAPGATSPMYAATKGHGRSSHARPLRPHDPNQQRGRKGDRDRDRIGSGNAFADERRRVPTRRPQPQQARGLHFRLQQLYADEEDSDDERRASVTRDTEDQDSRPLSRASRTSTPFDTDSIADGTPPSSKRRKADWEEEEKEVFDPMQKQLIGHLLHKEPEDLATREIELVVATLPRSSRYATRARTELFIRQRSKADDDLFQIKSEPAKNKHMVGEVEMQGVDTMSVDKEPETTNEVDPKAVKDKAKKKRKTKKQLLEEQEALKLEARQAKEAAKPVAQDTVTEIERTELELEAAERLDRKDVGFAFTHDKPHRTVEDDRELVLDIDGWQDIIKDDEDLAFARKALADEAAYAIGNAKLWAWKQKEIKALNSGVRGVVQSETSIEGYYVPNATGSARTEGVKKILNEEKSKYLPHRIKVQKQREERQAMLKANPAAAVEATKISAADKLASTATSRSNRVNNRRLVNDINLQKQSLAASGNLGSEADVAIRFNQLKKRKKLVKFDRSAIHGWGLYAEENIAMNDLIIEYVGEKVRQKVADLREIRYEKQGVGSSYLFRMMDDEIVDATKKGGIARFINHSCSPNCTAKIIKVEGTPRIVIYALKDIGKNQELTYDYKFEREIGSTDRIPCLCGSANCKGFLN</sequence>
<dbReference type="InterPro" id="IPR035979">
    <property type="entry name" value="RBD_domain_sf"/>
</dbReference>
<dbReference type="InterPro" id="IPR003616">
    <property type="entry name" value="Post-SET_dom"/>
</dbReference>
<dbReference type="Gene3D" id="2.170.270.10">
    <property type="entry name" value="SET domain"/>
    <property type="match status" value="1"/>
</dbReference>
<feature type="domain" description="Post-SET" evidence="19">
    <location>
        <begin position="1275"/>
        <end position="1291"/>
    </location>
</feature>
<dbReference type="PROSITE" id="PS51572">
    <property type="entry name" value="SAM_MT43_1"/>
    <property type="match status" value="1"/>
</dbReference>
<dbReference type="PANTHER" id="PTHR45814">
    <property type="entry name" value="HISTONE-LYSINE N-METHYLTRANSFERASE SETD1"/>
    <property type="match status" value="1"/>
</dbReference>
<dbReference type="GO" id="GO:0005694">
    <property type="term" value="C:chromosome"/>
    <property type="evidence" value="ECO:0007669"/>
    <property type="project" value="UniProtKB-SubCell"/>
</dbReference>
<comment type="function">
    <text evidence="16">Catalytic component of the COMPASS (Set1C) complex that specifically mono-, di- and trimethylates histone H3 to form H3K4me1/2/3. COMPASS recognizes ubiquitinated H2B on one face of the nucleosome which stimulates the methylation of H3 on the opposing face.</text>
</comment>
<feature type="compositionally biased region" description="Basic and acidic residues" evidence="17">
    <location>
        <begin position="736"/>
        <end position="753"/>
    </location>
</feature>
<comment type="subunit">
    <text evidence="16">Component of the COMPASS (Set1C) complex.</text>
</comment>
<feature type="region of interest" description="Disordered" evidence="17">
    <location>
        <begin position="878"/>
        <end position="902"/>
    </location>
</feature>
<feature type="domain" description="SET" evidence="18">
    <location>
        <begin position="1149"/>
        <end position="1266"/>
    </location>
</feature>
<feature type="compositionally biased region" description="Low complexity" evidence="17">
    <location>
        <begin position="93"/>
        <end position="104"/>
    </location>
</feature>
<comment type="caution">
    <text evidence="20">The sequence shown here is derived from an EMBL/GenBank/DDBJ whole genome shotgun (WGS) entry which is preliminary data.</text>
</comment>
<dbReference type="SMART" id="SM00508">
    <property type="entry name" value="PostSET"/>
    <property type="match status" value="1"/>
</dbReference>
<evidence type="ECO:0000256" key="8">
    <source>
        <dbReference type="ARBA" id="ARBA00022691"/>
    </source>
</evidence>
<dbReference type="SUPFAM" id="SSF54928">
    <property type="entry name" value="RNA-binding domain, RBD"/>
    <property type="match status" value="1"/>
</dbReference>
<comment type="function">
    <text evidence="11">Catalytic component of the COMPASS (Set1C) complex that specifically mono-, di- and trimethylates histone H3 to form H3K4me1/2/3. Binds RNAs which might negatively affect its histone methyltransferase activity. COMPASS recognizes ubiquitinated H2B on one face of the nucleosome which stimulates the methylation of H3 on the opposing face.</text>
</comment>
<comment type="catalytic activity">
    <reaction evidence="14">
        <text>N(6)-methyl-L-lysyl(4)-[histone H3] + S-adenosyl-L-methionine = N(6),N(6)-dimethyl-L-lysyl(4)-[histone H3] + S-adenosyl-L-homocysteine + H(+)</text>
        <dbReference type="Rhea" id="RHEA:60268"/>
        <dbReference type="Rhea" id="RHEA-COMP:15540"/>
        <dbReference type="Rhea" id="RHEA-COMP:15543"/>
        <dbReference type="ChEBI" id="CHEBI:15378"/>
        <dbReference type="ChEBI" id="CHEBI:57856"/>
        <dbReference type="ChEBI" id="CHEBI:59789"/>
        <dbReference type="ChEBI" id="CHEBI:61929"/>
        <dbReference type="ChEBI" id="CHEBI:61976"/>
    </reaction>
</comment>
<comment type="catalytic activity">
    <reaction evidence="13 16">
        <text>L-lysyl(4)-[histone H3] + 3 S-adenosyl-L-methionine = N(6),N(6),N(6)-trimethyl-L-lysyl(4)-[histone H3] + 3 S-adenosyl-L-homocysteine + 3 H(+)</text>
        <dbReference type="Rhea" id="RHEA:60260"/>
        <dbReference type="Rhea" id="RHEA-COMP:15537"/>
        <dbReference type="Rhea" id="RHEA-COMP:15547"/>
        <dbReference type="ChEBI" id="CHEBI:15378"/>
        <dbReference type="ChEBI" id="CHEBI:29969"/>
        <dbReference type="ChEBI" id="CHEBI:57856"/>
        <dbReference type="ChEBI" id="CHEBI:59789"/>
        <dbReference type="ChEBI" id="CHEBI:61961"/>
        <dbReference type="EC" id="2.1.1.354"/>
    </reaction>
</comment>
<dbReference type="Gene3D" id="3.30.70.330">
    <property type="match status" value="1"/>
</dbReference>
<dbReference type="Pfam" id="PF11764">
    <property type="entry name" value="N-SET"/>
    <property type="match status" value="1"/>
</dbReference>
<feature type="compositionally biased region" description="Polar residues" evidence="17">
    <location>
        <begin position="38"/>
        <end position="62"/>
    </location>
</feature>
<dbReference type="PROSITE" id="PS50868">
    <property type="entry name" value="POST_SET"/>
    <property type="match status" value="1"/>
</dbReference>
<dbReference type="GO" id="GO:0048188">
    <property type="term" value="C:Set1C/COMPASS complex"/>
    <property type="evidence" value="ECO:0007669"/>
    <property type="project" value="InterPro"/>
</dbReference>
<dbReference type="PROSITE" id="PS50280">
    <property type="entry name" value="SET"/>
    <property type="match status" value="1"/>
</dbReference>
<reference evidence="20 21" key="1">
    <citation type="submission" date="2017-03" db="EMBL/GenBank/DDBJ databases">
        <title>Genomes of endolithic fungi from Antarctica.</title>
        <authorList>
            <person name="Coleine C."/>
            <person name="Masonjones S."/>
            <person name="Stajich J.E."/>
        </authorList>
    </citation>
    <scope>NUCLEOTIDE SEQUENCE [LARGE SCALE GENOMIC DNA]</scope>
    <source>
        <strain evidence="20 21">CCFEE 6315</strain>
    </source>
</reference>
<dbReference type="GO" id="GO:0003676">
    <property type="term" value="F:nucleic acid binding"/>
    <property type="evidence" value="ECO:0007669"/>
    <property type="project" value="InterPro"/>
</dbReference>
<dbReference type="EC" id="2.1.1.354" evidence="3 16"/>
<keyword evidence="7 16" id="KW-0808">Transferase</keyword>
<keyword evidence="10 16" id="KW-0539">Nucleus</keyword>
<feature type="region of interest" description="Disordered" evidence="17">
    <location>
        <begin position="370"/>
        <end position="435"/>
    </location>
</feature>
<dbReference type="PANTHER" id="PTHR45814:SF2">
    <property type="entry name" value="HISTONE-LYSINE N-METHYLTRANSFERASE SETD1"/>
    <property type="match status" value="1"/>
</dbReference>
<evidence type="ECO:0000256" key="3">
    <source>
        <dbReference type="ARBA" id="ARBA00012182"/>
    </source>
</evidence>
<evidence type="ECO:0000313" key="20">
    <source>
        <dbReference type="EMBL" id="TKA26274.1"/>
    </source>
</evidence>
<evidence type="ECO:0000256" key="15">
    <source>
        <dbReference type="ARBA" id="ARBA00049129"/>
    </source>
</evidence>
<evidence type="ECO:0000256" key="5">
    <source>
        <dbReference type="ARBA" id="ARBA00022454"/>
    </source>
</evidence>
<evidence type="ECO:0000256" key="13">
    <source>
        <dbReference type="ARBA" id="ARBA00047571"/>
    </source>
</evidence>
<dbReference type="GO" id="GO:0032259">
    <property type="term" value="P:methylation"/>
    <property type="evidence" value="ECO:0007669"/>
    <property type="project" value="UniProtKB-KW"/>
</dbReference>
<dbReference type="EMBL" id="NAJL01000029">
    <property type="protein sequence ID" value="TKA26274.1"/>
    <property type="molecule type" value="Genomic_DNA"/>
</dbReference>
<protein>
    <recommendedName>
        <fullName evidence="4 16">Histone-lysine N-methyltransferase, H3 lysine-4 specific</fullName>
        <ecNumber evidence="3 16">2.1.1.354</ecNumber>
    </recommendedName>
</protein>
<proteinExistence type="predicted"/>
<evidence type="ECO:0000256" key="7">
    <source>
        <dbReference type="ARBA" id="ARBA00022679"/>
    </source>
</evidence>
<evidence type="ECO:0000256" key="2">
    <source>
        <dbReference type="ARBA" id="ARBA00004286"/>
    </source>
</evidence>
<name>A0A4U0TVH8_9PEZI</name>
<feature type="region of interest" description="Disordered" evidence="17">
    <location>
        <begin position="125"/>
        <end position="189"/>
    </location>
</feature>
<keyword evidence="5 16" id="KW-0158">Chromosome</keyword>
<keyword evidence="6 16" id="KW-0489">Methyltransferase</keyword>
<dbReference type="Proteomes" id="UP000308549">
    <property type="component" value="Unassembled WGS sequence"/>
</dbReference>
<dbReference type="SMART" id="SM00317">
    <property type="entry name" value="SET"/>
    <property type="match status" value="1"/>
</dbReference>
<evidence type="ECO:0000259" key="19">
    <source>
        <dbReference type="PROSITE" id="PS50868"/>
    </source>
</evidence>
<dbReference type="Pfam" id="PF00856">
    <property type="entry name" value="SET"/>
    <property type="match status" value="1"/>
</dbReference>
<feature type="compositionally biased region" description="Pro residues" evidence="17">
    <location>
        <begin position="415"/>
        <end position="429"/>
    </location>
</feature>
<evidence type="ECO:0000259" key="18">
    <source>
        <dbReference type="PROSITE" id="PS50280"/>
    </source>
</evidence>
<organism evidence="20 21">
    <name type="scientific">Salinomyces thailandicus</name>
    <dbReference type="NCBI Taxonomy" id="706561"/>
    <lineage>
        <taxon>Eukaryota</taxon>
        <taxon>Fungi</taxon>
        <taxon>Dikarya</taxon>
        <taxon>Ascomycota</taxon>
        <taxon>Pezizomycotina</taxon>
        <taxon>Dothideomycetes</taxon>
        <taxon>Dothideomycetidae</taxon>
        <taxon>Mycosphaerellales</taxon>
        <taxon>Teratosphaeriaceae</taxon>
        <taxon>Salinomyces</taxon>
    </lineage>
</organism>
<feature type="compositionally biased region" description="Basic and acidic residues" evidence="17">
    <location>
        <begin position="878"/>
        <end position="893"/>
    </location>
</feature>
<dbReference type="InterPro" id="IPR046341">
    <property type="entry name" value="SET_dom_sf"/>
</dbReference>
<evidence type="ECO:0000256" key="6">
    <source>
        <dbReference type="ARBA" id="ARBA00022603"/>
    </source>
</evidence>
<accession>A0A4U0TVH8</accession>